<keyword evidence="2" id="KW-0813">Transport</keyword>
<accession>A0A1X7T9Y7</accession>
<dbReference type="PANTHER" id="PTHR24223">
    <property type="entry name" value="ATP-BINDING CASSETTE SUB-FAMILY C"/>
    <property type="match status" value="1"/>
</dbReference>
<dbReference type="GO" id="GO:0005524">
    <property type="term" value="F:ATP binding"/>
    <property type="evidence" value="ECO:0007669"/>
    <property type="project" value="UniProtKB-KW"/>
</dbReference>
<organism evidence="11">
    <name type="scientific">Amphimedon queenslandica</name>
    <name type="common">Sponge</name>
    <dbReference type="NCBI Taxonomy" id="400682"/>
    <lineage>
        <taxon>Eukaryota</taxon>
        <taxon>Metazoa</taxon>
        <taxon>Porifera</taxon>
        <taxon>Demospongiae</taxon>
        <taxon>Heteroscleromorpha</taxon>
        <taxon>Haplosclerida</taxon>
        <taxon>Niphatidae</taxon>
        <taxon>Amphimedon</taxon>
    </lineage>
</organism>
<dbReference type="eggNOG" id="KOG0054">
    <property type="taxonomic scope" value="Eukaryota"/>
</dbReference>
<dbReference type="Gene3D" id="1.20.1560.10">
    <property type="entry name" value="ABC transporter type 1, transmembrane domain"/>
    <property type="match status" value="2"/>
</dbReference>
<keyword evidence="5" id="KW-0547">Nucleotide-binding</keyword>
<dbReference type="AlphaFoldDB" id="A0A1X7T9Y7"/>
<evidence type="ECO:0000256" key="1">
    <source>
        <dbReference type="ARBA" id="ARBA00004127"/>
    </source>
</evidence>
<evidence type="ECO:0000313" key="11">
    <source>
        <dbReference type="EnsemblMetazoa" id="Aqu2.1.11373_001"/>
    </source>
</evidence>
<dbReference type="SUPFAM" id="SSF90123">
    <property type="entry name" value="ABC transporter transmembrane region"/>
    <property type="match status" value="1"/>
</dbReference>
<dbReference type="EnsemblMetazoa" id="Aqu2.1.11373_001">
    <property type="protein sequence ID" value="Aqu2.1.11373_001"/>
    <property type="gene ID" value="Aqu2.1.11373"/>
</dbReference>
<dbReference type="InterPro" id="IPR050173">
    <property type="entry name" value="ABC_transporter_C-like"/>
</dbReference>
<name>A0A1X7T9Y7_AMPQE</name>
<dbReference type="GO" id="GO:0016020">
    <property type="term" value="C:membrane"/>
    <property type="evidence" value="ECO:0007669"/>
    <property type="project" value="InterPro"/>
</dbReference>
<proteinExistence type="predicted"/>
<evidence type="ECO:0000256" key="8">
    <source>
        <dbReference type="ARBA" id="ARBA00023136"/>
    </source>
</evidence>
<comment type="subcellular location">
    <subcellularLocation>
        <location evidence="1">Endomembrane system</location>
        <topology evidence="1">Multi-pass membrane protein</topology>
    </subcellularLocation>
</comment>
<keyword evidence="6" id="KW-0067">ATP-binding</keyword>
<protein>
    <recommendedName>
        <fullName evidence="10">ABC transmembrane type-1 domain-containing protein</fullName>
    </recommendedName>
</protein>
<dbReference type="GO" id="GO:0140359">
    <property type="term" value="F:ABC-type transporter activity"/>
    <property type="evidence" value="ECO:0007669"/>
    <property type="project" value="InterPro"/>
</dbReference>
<evidence type="ECO:0000256" key="3">
    <source>
        <dbReference type="ARBA" id="ARBA00022692"/>
    </source>
</evidence>
<evidence type="ECO:0000256" key="6">
    <source>
        <dbReference type="ARBA" id="ARBA00022840"/>
    </source>
</evidence>
<dbReference type="InParanoid" id="A0A1X7T9Y7"/>
<evidence type="ECO:0000259" key="10">
    <source>
        <dbReference type="PROSITE" id="PS50929"/>
    </source>
</evidence>
<dbReference type="STRING" id="400682.A0A1X7T9Y7"/>
<evidence type="ECO:0000256" key="5">
    <source>
        <dbReference type="ARBA" id="ARBA00022741"/>
    </source>
</evidence>
<sequence>MMVSDIASILQCTSILQWTKVLLMSSHNESYIIQDKGVKTTLRLKTDILNYCVFYNYYCSNGIFGTVQQMTFVLGAIKASRKFHNGMLHSILRSPLSFFDTTPLGRLINRFSKRFYIATSRQLKRLSIDGISSIRAYNVAERFRLQFEFYVDSNQAVLYFSENAIIRWLSIQVDFIGALILFFAALFVTVQRNYPHIFGLIDPGLAGMSLSQAFMVTLYLSMALRTSSDLESSLVSVERIKEYLDLPNEPPEIILDNRPNPKWPEDGSIQFNKYATRYRPGLDLVLKNVSCYIPGGQKVSRTQCLFVTHIIFT</sequence>
<evidence type="ECO:0000256" key="7">
    <source>
        <dbReference type="ARBA" id="ARBA00022989"/>
    </source>
</evidence>
<dbReference type="InterPro" id="IPR036640">
    <property type="entry name" value="ABC1_TM_sf"/>
</dbReference>
<keyword evidence="8 9" id="KW-0472">Membrane</keyword>
<feature type="transmembrane region" description="Helical" evidence="9">
    <location>
        <begin position="196"/>
        <end position="220"/>
    </location>
</feature>
<reference evidence="11" key="1">
    <citation type="submission" date="2017-05" db="UniProtKB">
        <authorList>
            <consortium name="EnsemblMetazoa"/>
        </authorList>
    </citation>
    <scope>IDENTIFICATION</scope>
</reference>
<keyword evidence="3 9" id="KW-0812">Transmembrane</keyword>
<keyword evidence="4" id="KW-0677">Repeat</keyword>
<dbReference type="OrthoDB" id="6500128at2759"/>
<dbReference type="PROSITE" id="PS50929">
    <property type="entry name" value="ABC_TM1F"/>
    <property type="match status" value="1"/>
</dbReference>
<dbReference type="PANTHER" id="PTHR24223:SF443">
    <property type="entry name" value="MULTIDRUG-RESISTANCE LIKE PROTEIN 1, ISOFORM I"/>
    <property type="match status" value="1"/>
</dbReference>
<keyword evidence="7 9" id="KW-1133">Transmembrane helix</keyword>
<dbReference type="InterPro" id="IPR011527">
    <property type="entry name" value="ABC1_TM_dom"/>
</dbReference>
<dbReference type="Pfam" id="PF00664">
    <property type="entry name" value="ABC_membrane"/>
    <property type="match status" value="1"/>
</dbReference>
<evidence type="ECO:0000256" key="4">
    <source>
        <dbReference type="ARBA" id="ARBA00022737"/>
    </source>
</evidence>
<evidence type="ECO:0000256" key="9">
    <source>
        <dbReference type="SAM" id="Phobius"/>
    </source>
</evidence>
<feature type="domain" description="ABC transmembrane type-1" evidence="10">
    <location>
        <begin position="58"/>
        <end position="112"/>
    </location>
</feature>
<evidence type="ECO:0000256" key="2">
    <source>
        <dbReference type="ARBA" id="ARBA00022448"/>
    </source>
</evidence>
<dbReference type="GO" id="GO:0012505">
    <property type="term" value="C:endomembrane system"/>
    <property type="evidence" value="ECO:0007669"/>
    <property type="project" value="UniProtKB-SubCell"/>
</dbReference>
<feature type="transmembrane region" description="Helical" evidence="9">
    <location>
        <begin position="168"/>
        <end position="190"/>
    </location>
</feature>